<keyword evidence="1" id="KW-1133">Transmembrane helix</keyword>
<comment type="caution">
    <text evidence="4">The sequence shown here is derived from an EMBL/GenBank/DDBJ whole genome shotgun (WGS) entry which is preliminary data.</text>
</comment>
<evidence type="ECO:0000259" key="2">
    <source>
        <dbReference type="Pfam" id="PF24911"/>
    </source>
</evidence>
<sequence length="231" mass="27197">MNLKKLIYIILLIVLIAPILLLYFSFNGNPGSKYFLKKGLNEFLETEFANSEYRINDDGVYNFKFKNYIYSVTEFRDNDRIEYEFEVRGLIKPKEIHYYPTNVDETLQIKFNDQITDELKAVLEKEIPGIVTYIEPFTEVLEGKYPSDTKWSHDIELIRPFDILFLLDVTTLTKEETLEAAQIIQGTLQDYPYGEARVEGYEKGIDEYSLYSIKFNHHTKLTIESISEYKD</sequence>
<feature type="domain" description="YfjL-like C-terminal" evidence="2">
    <location>
        <begin position="115"/>
        <end position="226"/>
    </location>
</feature>
<dbReference type="RefSeq" id="WP_382354743.1">
    <property type="nucleotide sequence ID" value="NZ_JBHSMC010000027.1"/>
</dbReference>
<evidence type="ECO:0000259" key="3">
    <source>
        <dbReference type="Pfam" id="PF25425"/>
    </source>
</evidence>
<dbReference type="Pfam" id="PF25425">
    <property type="entry name" value="YfjL_N"/>
    <property type="match status" value="1"/>
</dbReference>
<organism evidence="4 5">
    <name type="scientific">Lederbergia graminis</name>
    <dbReference type="NCBI Taxonomy" id="735518"/>
    <lineage>
        <taxon>Bacteria</taxon>
        <taxon>Bacillati</taxon>
        <taxon>Bacillota</taxon>
        <taxon>Bacilli</taxon>
        <taxon>Bacillales</taxon>
        <taxon>Bacillaceae</taxon>
        <taxon>Lederbergia</taxon>
    </lineage>
</organism>
<dbReference type="InterPro" id="IPR056905">
    <property type="entry name" value="YfjL_C"/>
</dbReference>
<reference evidence="5" key="1">
    <citation type="journal article" date="2019" name="Int. J. Syst. Evol. Microbiol.">
        <title>The Global Catalogue of Microorganisms (GCM) 10K type strain sequencing project: providing services to taxonomists for standard genome sequencing and annotation.</title>
        <authorList>
            <consortium name="The Broad Institute Genomics Platform"/>
            <consortium name="The Broad Institute Genome Sequencing Center for Infectious Disease"/>
            <person name="Wu L."/>
            <person name="Ma J."/>
        </authorList>
    </citation>
    <scope>NUCLEOTIDE SEQUENCE [LARGE SCALE GENOMIC DNA]</scope>
    <source>
        <strain evidence="5">CGMCC 1.12237</strain>
    </source>
</reference>
<protein>
    <submittedName>
        <fullName evidence="4">Uncharacterized protein</fullName>
    </submittedName>
</protein>
<keyword evidence="1" id="KW-0812">Transmembrane</keyword>
<proteinExistence type="predicted"/>
<evidence type="ECO:0000313" key="5">
    <source>
        <dbReference type="Proteomes" id="UP001596147"/>
    </source>
</evidence>
<dbReference type="InterPro" id="IPR057359">
    <property type="entry name" value="YfjL_N"/>
</dbReference>
<dbReference type="Pfam" id="PF24911">
    <property type="entry name" value="YfjL_C"/>
    <property type="match status" value="1"/>
</dbReference>
<gene>
    <name evidence="4" type="ORF">ACFPM4_17620</name>
</gene>
<keyword evidence="5" id="KW-1185">Reference proteome</keyword>
<feature type="transmembrane region" description="Helical" evidence="1">
    <location>
        <begin position="6"/>
        <end position="26"/>
    </location>
</feature>
<keyword evidence="1" id="KW-0472">Membrane</keyword>
<evidence type="ECO:0000313" key="4">
    <source>
        <dbReference type="EMBL" id="MFC5466545.1"/>
    </source>
</evidence>
<accession>A0ABW0LL55</accession>
<dbReference type="Proteomes" id="UP001596147">
    <property type="component" value="Unassembled WGS sequence"/>
</dbReference>
<feature type="domain" description="YfjL-like N-terminal" evidence="3">
    <location>
        <begin position="4"/>
        <end position="94"/>
    </location>
</feature>
<evidence type="ECO:0000256" key="1">
    <source>
        <dbReference type="SAM" id="Phobius"/>
    </source>
</evidence>
<dbReference type="EMBL" id="JBHSMC010000027">
    <property type="protein sequence ID" value="MFC5466545.1"/>
    <property type="molecule type" value="Genomic_DNA"/>
</dbReference>
<name>A0ABW0LL55_9BACI</name>